<name>A0ABQ0VY99_9SPHI</name>
<gene>
    <name evidence="2" type="ORF">SMI01S_01650</name>
</gene>
<evidence type="ECO:0000313" key="2">
    <source>
        <dbReference type="EMBL" id="GEM66559.1"/>
    </source>
</evidence>
<keyword evidence="3" id="KW-1185">Reference proteome</keyword>
<protein>
    <submittedName>
        <fullName evidence="2">Uncharacterized protein</fullName>
    </submittedName>
</protein>
<evidence type="ECO:0000313" key="3">
    <source>
        <dbReference type="Proteomes" id="UP000321676"/>
    </source>
</evidence>
<feature type="region of interest" description="Disordered" evidence="1">
    <location>
        <begin position="44"/>
        <end position="72"/>
    </location>
</feature>
<comment type="caution">
    <text evidence="2">The sequence shown here is derived from an EMBL/GenBank/DDBJ whole genome shotgun (WGS) entry which is preliminary data.</text>
</comment>
<evidence type="ECO:0000256" key="1">
    <source>
        <dbReference type="SAM" id="MobiDB-lite"/>
    </source>
</evidence>
<dbReference type="Proteomes" id="UP000321676">
    <property type="component" value="Unassembled WGS sequence"/>
</dbReference>
<proteinExistence type="predicted"/>
<sequence length="72" mass="8113">MFLLGREHIGRPKKPIYLPIVQQDAVMHAKDLWDQRMFPQARTDNATGTEEQPVKVKFPAPGSLDISPACPE</sequence>
<reference evidence="2 3" key="1">
    <citation type="submission" date="2019-07" db="EMBL/GenBank/DDBJ databases">
        <title>Whole genome shotgun sequence of Sphingobacterium mizutaii NBRC 14946.</title>
        <authorList>
            <person name="Hosoyama A."/>
            <person name="Uohara A."/>
            <person name="Ohji S."/>
            <person name="Ichikawa N."/>
        </authorList>
    </citation>
    <scope>NUCLEOTIDE SEQUENCE [LARGE SCALE GENOMIC DNA]</scope>
    <source>
        <strain evidence="2 3">NBRC 14946</strain>
    </source>
</reference>
<accession>A0ABQ0VY99</accession>
<dbReference type="EMBL" id="BJXH01000001">
    <property type="protein sequence ID" value="GEM66559.1"/>
    <property type="molecule type" value="Genomic_DNA"/>
</dbReference>
<organism evidence="2 3">
    <name type="scientific">Sphingobacterium mizutaii NBRC 14946 = DSM 11724</name>
    <dbReference type="NCBI Taxonomy" id="1220576"/>
    <lineage>
        <taxon>Bacteria</taxon>
        <taxon>Pseudomonadati</taxon>
        <taxon>Bacteroidota</taxon>
        <taxon>Sphingobacteriia</taxon>
        <taxon>Sphingobacteriales</taxon>
        <taxon>Sphingobacteriaceae</taxon>
        <taxon>Sphingobacterium</taxon>
    </lineage>
</organism>